<dbReference type="PANTHER" id="PTHR36348">
    <property type="entry name" value="EXPRESSED PROTEIN"/>
    <property type="match status" value="1"/>
</dbReference>
<dbReference type="AlphaFoldDB" id="A0AAW1Y1H6"/>
<organism evidence="1 2">
    <name type="scientific">Rubus argutus</name>
    <name type="common">Southern blackberry</name>
    <dbReference type="NCBI Taxonomy" id="59490"/>
    <lineage>
        <taxon>Eukaryota</taxon>
        <taxon>Viridiplantae</taxon>
        <taxon>Streptophyta</taxon>
        <taxon>Embryophyta</taxon>
        <taxon>Tracheophyta</taxon>
        <taxon>Spermatophyta</taxon>
        <taxon>Magnoliopsida</taxon>
        <taxon>eudicotyledons</taxon>
        <taxon>Gunneridae</taxon>
        <taxon>Pentapetalae</taxon>
        <taxon>rosids</taxon>
        <taxon>fabids</taxon>
        <taxon>Rosales</taxon>
        <taxon>Rosaceae</taxon>
        <taxon>Rosoideae</taxon>
        <taxon>Rosoideae incertae sedis</taxon>
        <taxon>Rubus</taxon>
    </lineage>
</organism>
<evidence type="ECO:0000313" key="1">
    <source>
        <dbReference type="EMBL" id="KAK9942709.1"/>
    </source>
</evidence>
<evidence type="ECO:0000313" key="2">
    <source>
        <dbReference type="Proteomes" id="UP001457282"/>
    </source>
</evidence>
<reference evidence="1 2" key="1">
    <citation type="journal article" date="2023" name="G3 (Bethesda)">
        <title>A chromosome-length genome assembly and annotation of blackberry (Rubus argutus, cv. 'Hillquist').</title>
        <authorList>
            <person name="Bruna T."/>
            <person name="Aryal R."/>
            <person name="Dudchenko O."/>
            <person name="Sargent D.J."/>
            <person name="Mead D."/>
            <person name="Buti M."/>
            <person name="Cavallini A."/>
            <person name="Hytonen T."/>
            <person name="Andres J."/>
            <person name="Pham M."/>
            <person name="Weisz D."/>
            <person name="Mascagni F."/>
            <person name="Usai G."/>
            <person name="Natali L."/>
            <person name="Bassil N."/>
            <person name="Fernandez G.E."/>
            <person name="Lomsadze A."/>
            <person name="Armour M."/>
            <person name="Olukolu B."/>
            <person name="Poorten T."/>
            <person name="Britton C."/>
            <person name="Davik J."/>
            <person name="Ashrafi H."/>
            <person name="Aiden E.L."/>
            <person name="Borodovsky M."/>
            <person name="Worthington M."/>
        </authorList>
    </citation>
    <scope>NUCLEOTIDE SEQUENCE [LARGE SCALE GENOMIC DNA]</scope>
    <source>
        <strain evidence="1">PI 553951</strain>
    </source>
</reference>
<comment type="caution">
    <text evidence="1">The sequence shown here is derived from an EMBL/GenBank/DDBJ whole genome shotgun (WGS) entry which is preliminary data.</text>
</comment>
<gene>
    <name evidence="1" type="ORF">M0R45_008360</name>
</gene>
<dbReference type="PANTHER" id="PTHR36348:SF1">
    <property type="entry name" value="EXPRESSED PROTEIN"/>
    <property type="match status" value="1"/>
</dbReference>
<dbReference type="EMBL" id="JBEDUW010000002">
    <property type="protein sequence ID" value="KAK9942709.1"/>
    <property type="molecule type" value="Genomic_DNA"/>
</dbReference>
<accession>A0AAW1Y1H6</accession>
<name>A0AAW1Y1H6_RUBAR</name>
<dbReference type="Proteomes" id="UP001457282">
    <property type="component" value="Unassembled WGS sequence"/>
</dbReference>
<protein>
    <submittedName>
        <fullName evidence="1">Uncharacterized protein</fullName>
    </submittedName>
</protein>
<keyword evidence="2" id="KW-1185">Reference proteome</keyword>
<sequence>MASSSFFMSPGAPRCSAKRHQVRCFGISISLLKNWDVTVSGLWRPKPFRSTNLMDWKKRRTLICAVNQDAEEAFKKTVEVDRLIDKLRDANPIELQKLVVENVLAFNESFWIRLASKN</sequence>
<proteinExistence type="predicted"/>